<comment type="subcellular location">
    <subcellularLocation>
        <location evidence="1">Golgi apparatus membrane</location>
        <topology evidence="1">Multi-pass membrane protein</topology>
    </subcellularLocation>
</comment>
<organism evidence="2 3">
    <name type="scientific">Mesorhabditis belari</name>
    <dbReference type="NCBI Taxonomy" id="2138241"/>
    <lineage>
        <taxon>Eukaryota</taxon>
        <taxon>Metazoa</taxon>
        <taxon>Ecdysozoa</taxon>
        <taxon>Nematoda</taxon>
        <taxon>Chromadorea</taxon>
        <taxon>Rhabditida</taxon>
        <taxon>Rhabditina</taxon>
        <taxon>Rhabditomorpha</taxon>
        <taxon>Rhabditoidea</taxon>
        <taxon>Rhabditidae</taxon>
        <taxon>Mesorhabditinae</taxon>
        <taxon>Mesorhabditis</taxon>
    </lineage>
</organism>
<dbReference type="GO" id="GO:0006506">
    <property type="term" value="P:GPI anchor biosynthetic process"/>
    <property type="evidence" value="ECO:0007669"/>
    <property type="project" value="UniProtKB-KW"/>
</dbReference>
<comment type="function">
    <text evidence="1">Involved in the lipid remodeling steps of GPI-anchor maturation.</text>
</comment>
<dbReference type="Proteomes" id="UP000887575">
    <property type="component" value="Unassembled WGS sequence"/>
</dbReference>
<evidence type="ECO:0000313" key="3">
    <source>
        <dbReference type="WBParaSite" id="MBELARI_LOCUS16885"/>
    </source>
</evidence>
<keyword evidence="1" id="KW-0337">GPI-anchor biosynthesis</keyword>
<comment type="similarity">
    <text evidence="1">Belongs to the PGAP3 family.</text>
</comment>
<accession>A0AAF3ERZ4</accession>
<keyword evidence="2" id="KW-1185">Reference proteome</keyword>
<proteinExistence type="inferred from homology"/>
<name>A0AAF3ERZ4_9BILA</name>
<sequence>MSATNPTIRITQPGNSPAKFHGEWPLAATQLGVIVIQKPASAIFSFINFVTTYLFWQQLGWRSNVQRNKLAEIRCCRNDGLVLVDDSSLCRLLGD</sequence>
<evidence type="ECO:0000313" key="2">
    <source>
        <dbReference type="Proteomes" id="UP000887575"/>
    </source>
</evidence>
<dbReference type="WBParaSite" id="MBELARI_LOCUS16885">
    <property type="protein sequence ID" value="MBELARI_LOCUS16885"/>
    <property type="gene ID" value="MBELARI_LOCUS16885"/>
</dbReference>
<dbReference type="InterPro" id="IPR007217">
    <property type="entry name" value="Per1-like"/>
</dbReference>
<keyword evidence="1" id="KW-0333">Golgi apparatus</keyword>
<protein>
    <recommendedName>
        <fullName evidence="1">Post-GPI attachment to proteins factor 3</fullName>
    </recommendedName>
</protein>
<dbReference type="AlphaFoldDB" id="A0AAF3ERZ4"/>
<dbReference type="GO" id="GO:0000139">
    <property type="term" value="C:Golgi membrane"/>
    <property type="evidence" value="ECO:0007669"/>
    <property type="project" value="UniProtKB-SubCell"/>
</dbReference>
<reference evidence="3" key="1">
    <citation type="submission" date="2024-02" db="UniProtKB">
        <authorList>
            <consortium name="WormBaseParasite"/>
        </authorList>
    </citation>
    <scope>IDENTIFICATION</scope>
</reference>
<evidence type="ECO:0000256" key="1">
    <source>
        <dbReference type="RuleBase" id="RU365066"/>
    </source>
</evidence>
<dbReference type="Pfam" id="PF04080">
    <property type="entry name" value="Per1"/>
    <property type="match status" value="1"/>
</dbReference>